<keyword evidence="10" id="KW-1185">Reference proteome</keyword>
<evidence type="ECO:0000259" key="8">
    <source>
        <dbReference type="Pfam" id="PF01171"/>
    </source>
</evidence>
<dbReference type="InterPro" id="IPR012795">
    <property type="entry name" value="tRNA_Ile_lys_synt_N"/>
</dbReference>
<comment type="function">
    <text evidence="6">Ligates lysine onto the cytidine present at position 34 of the AUA codon-specific tRNA(Ile) that contains the anticodon CAU, in an ATP-dependent manner. Cytidine is converted to lysidine, thus changing the amino acid specificity of the tRNA from methionine to isoleucine.</text>
</comment>
<dbReference type="GO" id="GO:0032267">
    <property type="term" value="F:tRNA(Ile)-lysidine synthase activity"/>
    <property type="evidence" value="ECO:0007669"/>
    <property type="project" value="UniProtKB-EC"/>
</dbReference>
<comment type="subcellular location">
    <subcellularLocation>
        <location evidence="6">Cytoplasm</location>
    </subcellularLocation>
</comment>
<evidence type="ECO:0000256" key="3">
    <source>
        <dbReference type="ARBA" id="ARBA00022741"/>
    </source>
</evidence>
<dbReference type="SUPFAM" id="SSF52402">
    <property type="entry name" value="Adenine nucleotide alpha hydrolases-like"/>
    <property type="match status" value="1"/>
</dbReference>
<feature type="domain" description="tRNA(Ile)-lysidine/2-thiocytidine synthase N-terminal" evidence="8">
    <location>
        <begin position="25"/>
        <end position="206"/>
    </location>
</feature>
<protein>
    <recommendedName>
        <fullName evidence="6">tRNA(Ile)-lysidine synthase</fullName>
        <ecNumber evidence="6">6.3.4.19</ecNumber>
    </recommendedName>
    <alternativeName>
        <fullName evidence="6">tRNA(Ile)-2-lysyl-cytidine synthase</fullName>
    </alternativeName>
    <alternativeName>
        <fullName evidence="6">tRNA(Ile)-lysidine synthetase</fullName>
    </alternativeName>
</protein>
<evidence type="ECO:0000256" key="7">
    <source>
        <dbReference type="SAM" id="MobiDB-lite"/>
    </source>
</evidence>
<comment type="similarity">
    <text evidence="6">Belongs to the tRNA(Ile)-lysidine synthase family.</text>
</comment>
<evidence type="ECO:0000313" key="10">
    <source>
        <dbReference type="Proteomes" id="UP000247454"/>
    </source>
</evidence>
<dbReference type="InterPro" id="IPR011063">
    <property type="entry name" value="TilS/TtcA_N"/>
</dbReference>
<dbReference type="EMBL" id="QJTF01000006">
    <property type="protein sequence ID" value="PYE88702.1"/>
    <property type="molecule type" value="Genomic_DNA"/>
</dbReference>
<dbReference type="CDD" id="cd01992">
    <property type="entry name" value="TilS_N"/>
    <property type="match status" value="1"/>
</dbReference>
<comment type="caution">
    <text evidence="9">The sequence shown here is derived from an EMBL/GenBank/DDBJ whole genome shotgun (WGS) entry which is preliminary data.</text>
</comment>
<name>A0A318TC90_9HYPH</name>
<accession>A0A318TC90</accession>
<dbReference type="InterPro" id="IPR012094">
    <property type="entry name" value="tRNA_Ile_lys_synt"/>
</dbReference>
<proteinExistence type="inferred from homology"/>
<evidence type="ECO:0000313" key="9">
    <source>
        <dbReference type="EMBL" id="PYE88702.1"/>
    </source>
</evidence>
<feature type="compositionally biased region" description="Basic and acidic residues" evidence="7">
    <location>
        <begin position="255"/>
        <end position="267"/>
    </location>
</feature>
<dbReference type="Proteomes" id="UP000247454">
    <property type="component" value="Unassembled WGS sequence"/>
</dbReference>
<evidence type="ECO:0000256" key="6">
    <source>
        <dbReference type="HAMAP-Rule" id="MF_01161"/>
    </source>
</evidence>
<comment type="catalytic activity">
    <reaction evidence="5 6">
        <text>cytidine(34) in tRNA(Ile2) + L-lysine + ATP = lysidine(34) in tRNA(Ile2) + AMP + diphosphate + H(+)</text>
        <dbReference type="Rhea" id="RHEA:43744"/>
        <dbReference type="Rhea" id="RHEA-COMP:10625"/>
        <dbReference type="Rhea" id="RHEA-COMP:10670"/>
        <dbReference type="ChEBI" id="CHEBI:15378"/>
        <dbReference type="ChEBI" id="CHEBI:30616"/>
        <dbReference type="ChEBI" id="CHEBI:32551"/>
        <dbReference type="ChEBI" id="CHEBI:33019"/>
        <dbReference type="ChEBI" id="CHEBI:82748"/>
        <dbReference type="ChEBI" id="CHEBI:83665"/>
        <dbReference type="ChEBI" id="CHEBI:456215"/>
        <dbReference type="EC" id="6.3.4.19"/>
    </reaction>
</comment>
<dbReference type="GO" id="GO:0005524">
    <property type="term" value="F:ATP binding"/>
    <property type="evidence" value="ECO:0007669"/>
    <property type="project" value="UniProtKB-UniRule"/>
</dbReference>
<evidence type="ECO:0000256" key="4">
    <source>
        <dbReference type="ARBA" id="ARBA00022840"/>
    </source>
</evidence>
<feature type="binding site" evidence="6">
    <location>
        <begin position="30"/>
        <end position="35"/>
    </location>
    <ligand>
        <name>ATP</name>
        <dbReference type="ChEBI" id="CHEBI:30616"/>
    </ligand>
</feature>
<feature type="region of interest" description="Disordered" evidence="7">
    <location>
        <begin position="200"/>
        <end position="267"/>
    </location>
</feature>
<keyword evidence="4 6" id="KW-0067">ATP-binding</keyword>
<dbReference type="AlphaFoldDB" id="A0A318TC90"/>
<keyword evidence="1 6" id="KW-0436">Ligase</keyword>
<evidence type="ECO:0000256" key="5">
    <source>
        <dbReference type="ARBA" id="ARBA00048539"/>
    </source>
</evidence>
<dbReference type="NCBIfam" id="TIGR02432">
    <property type="entry name" value="lysidine_TilS_N"/>
    <property type="match status" value="1"/>
</dbReference>
<keyword evidence="3 6" id="KW-0547">Nucleotide-binding</keyword>
<gene>
    <name evidence="6" type="primary">tilS</name>
    <name evidence="9" type="ORF">C7477_10672</name>
</gene>
<dbReference type="OrthoDB" id="9807403at2"/>
<dbReference type="PANTHER" id="PTHR43033:SF1">
    <property type="entry name" value="TRNA(ILE)-LYSIDINE SYNTHASE-RELATED"/>
    <property type="match status" value="1"/>
</dbReference>
<reference evidence="9 10" key="1">
    <citation type="submission" date="2018-06" db="EMBL/GenBank/DDBJ databases">
        <title>Genomic Encyclopedia of Type Strains, Phase III (KMG-III): the genomes of soil and plant-associated and newly described type strains.</title>
        <authorList>
            <person name="Whitman W."/>
        </authorList>
    </citation>
    <scope>NUCLEOTIDE SEQUENCE [LARGE SCALE GENOMIC DNA]</scope>
    <source>
        <strain evidence="9 10">ORS 1419</strain>
    </source>
</reference>
<sequence>MPKTAADLDPDTIFASIDFGGARAIVAAVSGGGDSLALLFLLKEYLAQRGADAPQLTAVTIDHGLRPESADEAEAVARLCREHGIEHRTLRWEGEKPKTGLPAAAREARYRLLVEAARKAGARIIVTGHTRDDQIETFLMRGARGVGRGLAGMAGFTLLDGQLWLVRPLLNTRREDLRSVLRKRNIEWFDDPTNENLAFERPRVRARLGDGGSPSPLPSPRRRGEGDLRVAGSSSLPAPGMNKNAQTSMPPSPRLRGEGKGEGHSTELATELDRIAKAVATRRAQGEAVADFLGVGVRIEPAEDVSIDANALKEARHDVATLALGVLASVIGGRSFLPGDAERERLFTHLSGQAAARLGLGGCIIKRGRHRHHIWREARGLPELLLSSGESSIWDGRYRIANGLSGGKQVRIAPLVSMEFDDFCLNAGIDRTNIRRAAALTGPAVYVDGKLMDIPAVTGGRFLPAGLAMTRHIALFDKILPGHDLALANAVRRLFGFANYPDPPIVT</sequence>
<dbReference type="PANTHER" id="PTHR43033">
    <property type="entry name" value="TRNA(ILE)-LYSIDINE SYNTHASE-RELATED"/>
    <property type="match status" value="1"/>
</dbReference>
<dbReference type="GO" id="GO:0005737">
    <property type="term" value="C:cytoplasm"/>
    <property type="evidence" value="ECO:0007669"/>
    <property type="project" value="UniProtKB-SubCell"/>
</dbReference>
<dbReference type="Pfam" id="PF01171">
    <property type="entry name" value="ATP_bind_3"/>
    <property type="match status" value="1"/>
</dbReference>
<dbReference type="InterPro" id="IPR014729">
    <property type="entry name" value="Rossmann-like_a/b/a_fold"/>
</dbReference>
<evidence type="ECO:0000256" key="2">
    <source>
        <dbReference type="ARBA" id="ARBA00022694"/>
    </source>
</evidence>
<dbReference type="HAMAP" id="MF_01161">
    <property type="entry name" value="tRNA_Ile_lys_synt"/>
    <property type="match status" value="1"/>
</dbReference>
<evidence type="ECO:0000256" key="1">
    <source>
        <dbReference type="ARBA" id="ARBA00022598"/>
    </source>
</evidence>
<dbReference type="GO" id="GO:0006400">
    <property type="term" value="P:tRNA modification"/>
    <property type="evidence" value="ECO:0007669"/>
    <property type="project" value="UniProtKB-UniRule"/>
</dbReference>
<dbReference type="EC" id="6.3.4.19" evidence="6"/>
<keyword evidence="2 6" id="KW-0819">tRNA processing</keyword>
<organism evidence="9 10">
    <name type="scientific">Phyllobacterium leguminum</name>
    <dbReference type="NCBI Taxonomy" id="314237"/>
    <lineage>
        <taxon>Bacteria</taxon>
        <taxon>Pseudomonadati</taxon>
        <taxon>Pseudomonadota</taxon>
        <taxon>Alphaproteobacteria</taxon>
        <taxon>Hyphomicrobiales</taxon>
        <taxon>Phyllobacteriaceae</taxon>
        <taxon>Phyllobacterium</taxon>
    </lineage>
</organism>
<dbReference type="Gene3D" id="3.40.50.620">
    <property type="entry name" value="HUPs"/>
    <property type="match status" value="1"/>
</dbReference>
<keyword evidence="6" id="KW-0963">Cytoplasm</keyword>
<comment type="domain">
    <text evidence="6">The N-terminal region contains the highly conserved SGGXDS motif, predicted to be a P-loop motif involved in ATP binding.</text>
</comment>